<dbReference type="AlphaFoldDB" id="A0A5A7VBJ3"/>
<reference evidence="2 3" key="1">
    <citation type="submission" date="2019-08" db="EMBL/GenBank/DDBJ databases">
        <title>Draft genome sequences of two oriental melons (Cucumis melo L. var makuwa).</title>
        <authorList>
            <person name="Kwon S.-Y."/>
        </authorList>
    </citation>
    <scope>NUCLEOTIDE SEQUENCE [LARGE SCALE GENOMIC DNA]</scope>
    <source>
        <strain evidence="3">cv. SW 3</strain>
        <tissue evidence="2">Leaf</tissue>
    </source>
</reference>
<accession>A0A5A7VBJ3</accession>
<comment type="caution">
    <text evidence="2">The sequence shown here is derived from an EMBL/GenBank/DDBJ whole genome shotgun (WGS) entry which is preliminary data.</text>
</comment>
<feature type="region of interest" description="Disordered" evidence="1">
    <location>
        <begin position="21"/>
        <end position="137"/>
    </location>
</feature>
<evidence type="ECO:0000313" key="2">
    <source>
        <dbReference type="EMBL" id="KAA0064988.1"/>
    </source>
</evidence>
<evidence type="ECO:0000313" key="3">
    <source>
        <dbReference type="Proteomes" id="UP000321393"/>
    </source>
</evidence>
<name>A0A5A7VBJ3_CUCMM</name>
<dbReference type="STRING" id="1194695.A0A5A7VBJ3"/>
<gene>
    <name evidence="2" type="ORF">E6C27_scaffold82G003110</name>
</gene>
<dbReference type="PANTHER" id="PTHR33638:SF1">
    <property type="entry name" value="SELENOPROTEIN H"/>
    <property type="match status" value="1"/>
</dbReference>
<dbReference type="InterPro" id="IPR052674">
    <property type="entry name" value="SelWTH-like"/>
</dbReference>
<protein>
    <submittedName>
        <fullName evidence="2">Selenoprotein H</fullName>
    </submittedName>
</protein>
<dbReference type="GO" id="GO:0005794">
    <property type="term" value="C:Golgi apparatus"/>
    <property type="evidence" value="ECO:0007669"/>
    <property type="project" value="TreeGrafter"/>
</dbReference>
<dbReference type="EMBL" id="SSTE01001846">
    <property type="protein sequence ID" value="KAA0064988.1"/>
    <property type="molecule type" value="Genomic_DNA"/>
</dbReference>
<dbReference type="OrthoDB" id="1933874at2759"/>
<sequence length="232" mass="25384">MIVETGAISGTSCRHFLPKKKPSGTAWASYDHPVNGLDPFPHSKSISTVSSNSHRRPIARENPPNSASGFISPIMAPRKRSKNQEEESAMEKPAPATSRVTRSSARLAANSKADLTVTELPKSKKAKRAPKENGKVEEVENKEVKVDVGLEKHDKDAKSRTVVIEHCKQCQSFKKRAIQVQTGLENGVPGITVLLNPDKGDPENKTARAYVHSEQYPTVGICRWDILILGVS</sequence>
<proteinExistence type="predicted"/>
<dbReference type="Proteomes" id="UP000321393">
    <property type="component" value="Unassembled WGS sequence"/>
</dbReference>
<evidence type="ECO:0000256" key="1">
    <source>
        <dbReference type="SAM" id="MobiDB-lite"/>
    </source>
</evidence>
<organism evidence="2 3">
    <name type="scientific">Cucumis melo var. makuwa</name>
    <name type="common">Oriental melon</name>
    <dbReference type="NCBI Taxonomy" id="1194695"/>
    <lineage>
        <taxon>Eukaryota</taxon>
        <taxon>Viridiplantae</taxon>
        <taxon>Streptophyta</taxon>
        <taxon>Embryophyta</taxon>
        <taxon>Tracheophyta</taxon>
        <taxon>Spermatophyta</taxon>
        <taxon>Magnoliopsida</taxon>
        <taxon>eudicotyledons</taxon>
        <taxon>Gunneridae</taxon>
        <taxon>Pentapetalae</taxon>
        <taxon>rosids</taxon>
        <taxon>fabids</taxon>
        <taxon>Cucurbitales</taxon>
        <taxon>Cucurbitaceae</taxon>
        <taxon>Benincaseae</taxon>
        <taxon>Cucumis</taxon>
    </lineage>
</organism>
<dbReference type="PANTHER" id="PTHR33638">
    <property type="entry name" value="SELENOPROTEIN H"/>
    <property type="match status" value="1"/>
</dbReference>